<sequence length="351" mass="38107">MTLSSRKRLRRSTLLKLVVFFAITGTLTFLIGTQIARVSFGGGGYQVLATFDDVTGLIKGDVVKIAGAPVGQVDSIEVKRGKAVVTLTVQEKFRVPADSEAAIRWRTAIGQRVVYLIPGTSAEKIKDGAHITKTRSVVDIGELVDQMAPLARSLKPEQLNQILTSIYLAMDGNKENVSQLIANVDQLTSTISARRTTLNQILENYTKVTGVIARRDRQIRQMTDNLVELSDAFVRNRKLIDSSLVELGEMFHTSDKLIGQNGDQLEKVVAALAIITAGVDDNVGSVKELLDLTGPKLKRLFSMLDAGDYAEGGVACLTLVDGPCPYPVVLKNYQGDPQSPQTLRKILVGGN</sequence>
<gene>
    <name evidence="4" type="ORF">GCM10010439_47680</name>
</gene>
<reference evidence="4 5" key="1">
    <citation type="journal article" date="2019" name="Int. J. Syst. Evol. Microbiol.">
        <title>The Global Catalogue of Microorganisms (GCM) 10K type strain sequencing project: providing services to taxonomists for standard genome sequencing and annotation.</title>
        <authorList>
            <consortium name="The Broad Institute Genomics Platform"/>
            <consortium name="The Broad Institute Genome Sequencing Center for Infectious Disease"/>
            <person name="Wu L."/>
            <person name="Ma J."/>
        </authorList>
    </citation>
    <scope>NUCLEOTIDE SEQUENCE [LARGE SCALE GENOMIC DNA]</scope>
    <source>
        <strain evidence="4 5">JCM 8201</strain>
    </source>
</reference>
<feature type="domain" description="Mammalian cell entry C-terminal" evidence="3">
    <location>
        <begin position="121"/>
        <end position="273"/>
    </location>
</feature>
<keyword evidence="1" id="KW-0472">Membrane</keyword>
<protein>
    <submittedName>
        <fullName evidence="4">MlaD family protein</fullName>
    </submittedName>
</protein>
<evidence type="ECO:0000256" key="1">
    <source>
        <dbReference type="SAM" id="Phobius"/>
    </source>
</evidence>
<keyword evidence="1" id="KW-1133">Transmembrane helix</keyword>
<evidence type="ECO:0000313" key="5">
    <source>
        <dbReference type="Proteomes" id="UP001501842"/>
    </source>
</evidence>
<name>A0ABN3UF72_9ACTN</name>
<dbReference type="PANTHER" id="PTHR33371:SF4">
    <property type="entry name" value="INTERMEMBRANE PHOSPHOLIPID TRANSPORT SYSTEM BINDING PROTEIN MLAD"/>
    <property type="match status" value="1"/>
</dbReference>
<keyword evidence="5" id="KW-1185">Reference proteome</keyword>
<dbReference type="EMBL" id="BAAATZ010000020">
    <property type="protein sequence ID" value="GAA2731668.1"/>
    <property type="molecule type" value="Genomic_DNA"/>
</dbReference>
<evidence type="ECO:0000313" key="4">
    <source>
        <dbReference type="EMBL" id="GAA2731668.1"/>
    </source>
</evidence>
<feature type="transmembrane region" description="Helical" evidence="1">
    <location>
        <begin position="12"/>
        <end position="31"/>
    </location>
</feature>
<proteinExistence type="predicted"/>
<organism evidence="4 5">
    <name type="scientific">Actinocorallia aurantiaca</name>
    <dbReference type="NCBI Taxonomy" id="46204"/>
    <lineage>
        <taxon>Bacteria</taxon>
        <taxon>Bacillati</taxon>
        <taxon>Actinomycetota</taxon>
        <taxon>Actinomycetes</taxon>
        <taxon>Streptosporangiales</taxon>
        <taxon>Thermomonosporaceae</taxon>
        <taxon>Actinocorallia</taxon>
    </lineage>
</organism>
<dbReference type="RefSeq" id="WP_344452918.1">
    <property type="nucleotide sequence ID" value="NZ_BAAATZ010000020.1"/>
</dbReference>
<dbReference type="NCBIfam" id="TIGR00996">
    <property type="entry name" value="Mtu_fam_mce"/>
    <property type="match status" value="1"/>
</dbReference>
<dbReference type="PANTHER" id="PTHR33371">
    <property type="entry name" value="INTERMEMBRANE PHOSPHOLIPID TRANSPORT SYSTEM BINDING PROTEIN MLAD-RELATED"/>
    <property type="match status" value="1"/>
</dbReference>
<dbReference type="Pfam" id="PF02470">
    <property type="entry name" value="MlaD"/>
    <property type="match status" value="1"/>
</dbReference>
<evidence type="ECO:0000259" key="2">
    <source>
        <dbReference type="Pfam" id="PF02470"/>
    </source>
</evidence>
<accession>A0ABN3UF72</accession>
<evidence type="ECO:0000259" key="3">
    <source>
        <dbReference type="Pfam" id="PF11887"/>
    </source>
</evidence>
<dbReference type="InterPro" id="IPR005693">
    <property type="entry name" value="Mce"/>
</dbReference>
<dbReference type="Proteomes" id="UP001501842">
    <property type="component" value="Unassembled WGS sequence"/>
</dbReference>
<dbReference type="InterPro" id="IPR052336">
    <property type="entry name" value="MlaD_Phospholipid_Transporter"/>
</dbReference>
<comment type="caution">
    <text evidence="4">The sequence shown here is derived from an EMBL/GenBank/DDBJ whole genome shotgun (WGS) entry which is preliminary data.</text>
</comment>
<dbReference type="Pfam" id="PF11887">
    <property type="entry name" value="Mce4_CUP1"/>
    <property type="match status" value="1"/>
</dbReference>
<feature type="domain" description="Mce/MlaD" evidence="2">
    <location>
        <begin position="44"/>
        <end position="119"/>
    </location>
</feature>
<keyword evidence="1" id="KW-0812">Transmembrane</keyword>
<dbReference type="InterPro" id="IPR003399">
    <property type="entry name" value="Mce/MlaD"/>
</dbReference>
<dbReference type="InterPro" id="IPR024516">
    <property type="entry name" value="Mce_C"/>
</dbReference>